<name>A0ABU5NEN7_9RICK</name>
<proteinExistence type="predicted"/>
<evidence type="ECO:0000313" key="1">
    <source>
        <dbReference type="EMBL" id="MEA0971629.1"/>
    </source>
</evidence>
<keyword evidence="2" id="KW-1185">Reference proteome</keyword>
<dbReference type="Proteomes" id="UP001291687">
    <property type="component" value="Unassembled WGS sequence"/>
</dbReference>
<dbReference type="RefSeq" id="WP_322777543.1">
    <property type="nucleotide sequence ID" value="NZ_JARJFB010000196.1"/>
</dbReference>
<dbReference type="EMBL" id="JARJFB010000196">
    <property type="protein sequence ID" value="MEA0971629.1"/>
    <property type="molecule type" value="Genomic_DNA"/>
</dbReference>
<accession>A0ABU5NEN7</accession>
<gene>
    <name evidence="1" type="ORF">Megvenef_01613</name>
</gene>
<evidence type="ECO:0000313" key="2">
    <source>
        <dbReference type="Proteomes" id="UP001291687"/>
    </source>
</evidence>
<sequence>MRTLFLGTFLEKTIDYINKSENDLALDFGFFLLDWDKALINLVKNEITIAMEKSVDNKKNYTLCLIYNNIGLAICCNYNPPDKEYIYHYCNQAKYIYKLDQWFGCVFHNGLLEPVLKLDFSFLQSNEMDKQIQQVKLVNNSSIDISGTVIYGRHE</sequence>
<protein>
    <submittedName>
        <fullName evidence="1">Uncharacterized protein</fullName>
    </submittedName>
</protein>
<comment type="caution">
    <text evidence="1">The sequence shown here is derived from an EMBL/GenBank/DDBJ whole genome shotgun (WGS) entry which is preliminary data.</text>
</comment>
<organism evidence="1 2">
    <name type="scientific">Candidatus Megaera venefica</name>
    <dbReference type="NCBI Taxonomy" id="2055910"/>
    <lineage>
        <taxon>Bacteria</taxon>
        <taxon>Pseudomonadati</taxon>
        <taxon>Pseudomonadota</taxon>
        <taxon>Alphaproteobacteria</taxon>
        <taxon>Rickettsiales</taxon>
        <taxon>Rickettsiaceae</taxon>
        <taxon>Candidatus Megaera</taxon>
    </lineage>
</organism>
<reference evidence="1 2" key="1">
    <citation type="submission" date="2023-03" db="EMBL/GenBank/DDBJ databases">
        <title>Host association and intracellularity evolved multiple times independently in the Rickettsiales.</title>
        <authorList>
            <person name="Castelli M."/>
            <person name="Nardi T."/>
            <person name="Gammuto L."/>
            <person name="Bellinzona G."/>
            <person name="Sabaneyeva E."/>
            <person name="Potekhin A."/>
            <person name="Serra V."/>
            <person name="Petroni G."/>
            <person name="Sassera D."/>
        </authorList>
    </citation>
    <scope>NUCLEOTIDE SEQUENCE [LARGE SCALE GENOMIC DNA]</scope>
    <source>
        <strain evidence="1 2">Sr 2-6</strain>
    </source>
</reference>